<comment type="caution">
    <text evidence="2">The sequence shown here is derived from an EMBL/GenBank/DDBJ whole genome shotgun (WGS) entry which is preliminary data.</text>
</comment>
<dbReference type="RefSeq" id="WP_211042062.1">
    <property type="nucleotide sequence ID" value="NZ_JAELVF020000001.1"/>
</dbReference>
<feature type="transmembrane region" description="Helical" evidence="1">
    <location>
        <begin position="16"/>
        <end position="37"/>
    </location>
</feature>
<evidence type="ECO:0008006" key="4">
    <source>
        <dbReference type="Google" id="ProtNLM"/>
    </source>
</evidence>
<evidence type="ECO:0000313" key="2">
    <source>
        <dbReference type="EMBL" id="MBU7599215.1"/>
    </source>
</evidence>
<gene>
    <name evidence="2" type="ORF">JGS22_016750</name>
</gene>
<keyword evidence="3" id="KW-1185">Reference proteome</keyword>
<feature type="transmembrane region" description="Helical" evidence="1">
    <location>
        <begin position="101"/>
        <end position="121"/>
    </location>
</feature>
<accession>A0A949JS85</accession>
<organism evidence="2 3">
    <name type="scientific">Streptomyces tardus</name>
    <dbReference type="NCBI Taxonomy" id="2780544"/>
    <lineage>
        <taxon>Bacteria</taxon>
        <taxon>Bacillati</taxon>
        <taxon>Actinomycetota</taxon>
        <taxon>Actinomycetes</taxon>
        <taxon>Kitasatosporales</taxon>
        <taxon>Streptomycetaceae</taxon>
        <taxon>Streptomyces</taxon>
    </lineage>
</organism>
<keyword evidence="1" id="KW-0812">Transmembrane</keyword>
<keyword evidence="1" id="KW-0472">Membrane</keyword>
<dbReference type="AlphaFoldDB" id="A0A949JS85"/>
<dbReference type="Pfam" id="PF19608">
    <property type="entry name" value="DUF6113"/>
    <property type="match status" value="1"/>
</dbReference>
<keyword evidence="1" id="KW-1133">Transmembrane helix</keyword>
<reference evidence="2" key="1">
    <citation type="submission" date="2021-06" db="EMBL/GenBank/DDBJ databases">
        <title>Sequencing of actinobacteria type strains.</title>
        <authorList>
            <person name="Nguyen G.-S."/>
            <person name="Wentzel A."/>
        </authorList>
    </citation>
    <scope>NUCLEOTIDE SEQUENCE</scope>
    <source>
        <strain evidence="2">P38-E01</strain>
    </source>
</reference>
<dbReference type="InterPro" id="IPR046095">
    <property type="entry name" value="DUF6113"/>
</dbReference>
<protein>
    <recommendedName>
        <fullName evidence="4">Integral membrane protein</fullName>
    </recommendedName>
</protein>
<feature type="transmembrane region" description="Helical" evidence="1">
    <location>
        <begin position="43"/>
        <end position="65"/>
    </location>
</feature>
<sequence length="139" mass="13789">MSSAPGATVPTASARFLRVAGLVLLVLLGVLVGATGLLVHAGWFPGGLLLALAALVGVCVAGADLAGGRPGALAPGLGWALVVLPMTFWTTGEGDFLATDLTAALFLYGGIIAVVICATLLPSTRSRFGLPGDPAGRPQ</sequence>
<name>A0A949JS85_9ACTN</name>
<feature type="transmembrane region" description="Helical" evidence="1">
    <location>
        <begin position="72"/>
        <end position="89"/>
    </location>
</feature>
<evidence type="ECO:0000256" key="1">
    <source>
        <dbReference type="SAM" id="Phobius"/>
    </source>
</evidence>
<evidence type="ECO:0000313" key="3">
    <source>
        <dbReference type="Proteomes" id="UP000694501"/>
    </source>
</evidence>
<dbReference type="Proteomes" id="UP000694501">
    <property type="component" value="Unassembled WGS sequence"/>
</dbReference>
<proteinExistence type="predicted"/>
<dbReference type="EMBL" id="JAELVF020000001">
    <property type="protein sequence ID" value="MBU7599215.1"/>
    <property type="molecule type" value="Genomic_DNA"/>
</dbReference>